<dbReference type="Proteomes" id="UP001266305">
    <property type="component" value="Unassembled WGS sequence"/>
</dbReference>
<keyword evidence="3" id="KW-1185">Reference proteome</keyword>
<feature type="compositionally biased region" description="Basic and acidic residues" evidence="1">
    <location>
        <begin position="76"/>
        <end position="98"/>
    </location>
</feature>
<evidence type="ECO:0000313" key="2">
    <source>
        <dbReference type="EMBL" id="KAK2085492.1"/>
    </source>
</evidence>
<name>A0ABQ9TMS6_SAGOE</name>
<evidence type="ECO:0000313" key="3">
    <source>
        <dbReference type="Proteomes" id="UP001266305"/>
    </source>
</evidence>
<comment type="caution">
    <text evidence="2">The sequence shown here is derived from an EMBL/GenBank/DDBJ whole genome shotgun (WGS) entry which is preliminary data.</text>
</comment>
<gene>
    <name evidence="2" type="ORF">P7K49_036792</name>
</gene>
<protein>
    <submittedName>
        <fullName evidence="2">Uncharacterized protein</fullName>
    </submittedName>
</protein>
<dbReference type="EMBL" id="JASSZA010000021">
    <property type="protein sequence ID" value="KAK2085492.1"/>
    <property type="molecule type" value="Genomic_DNA"/>
</dbReference>
<feature type="region of interest" description="Disordered" evidence="1">
    <location>
        <begin position="35"/>
        <end position="98"/>
    </location>
</feature>
<feature type="non-terminal residue" evidence="2">
    <location>
        <position position="1"/>
    </location>
</feature>
<sequence>RPNGLAMVKGLQPKRAEEKIGKLVSDSLLGHIFGLGPRSSHGGRPGVPQSNKTPDILKCFNPRLSSTSWPCLSRQPRMELRDTRDFGCEEKKSPSPCP</sequence>
<evidence type="ECO:0000256" key="1">
    <source>
        <dbReference type="SAM" id="MobiDB-lite"/>
    </source>
</evidence>
<reference evidence="2 3" key="1">
    <citation type="submission" date="2023-05" db="EMBL/GenBank/DDBJ databases">
        <title>B98-5 Cell Line De Novo Hybrid Assembly: An Optical Mapping Approach.</title>
        <authorList>
            <person name="Kananen K."/>
            <person name="Auerbach J.A."/>
            <person name="Kautto E."/>
            <person name="Blachly J.S."/>
        </authorList>
    </citation>
    <scope>NUCLEOTIDE SEQUENCE [LARGE SCALE GENOMIC DNA]</scope>
    <source>
        <strain evidence="2">B95-8</strain>
        <tissue evidence="2">Cell line</tissue>
    </source>
</reference>
<organism evidence="2 3">
    <name type="scientific">Saguinus oedipus</name>
    <name type="common">Cotton-top tamarin</name>
    <name type="synonym">Oedipomidas oedipus</name>
    <dbReference type="NCBI Taxonomy" id="9490"/>
    <lineage>
        <taxon>Eukaryota</taxon>
        <taxon>Metazoa</taxon>
        <taxon>Chordata</taxon>
        <taxon>Craniata</taxon>
        <taxon>Vertebrata</taxon>
        <taxon>Euteleostomi</taxon>
        <taxon>Mammalia</taxon>
        <taxon>Eutheria</taxon>
        <taxon>Euarchontoglires</taxon>
        <taxon>Primates</taxon>
        <taxon>Haplorrhini</taxon>
        <taxon>Platyrrhini</taxon>
        <taxon>Cebidae</taxon>
        <taxon>Callitrichinae</taxon>
        <taxon>Saguinus</taxon>
    </lineage>
</organism>
<proteinExistence type="predicted"/>
<accession>A0ABQ9TMS6</accession>